<dbReference type="OrthoDB" id="6221744at2759"/>
<proteinExistence type="inferred from homology"/>
<keyword evidence="1" id="KW-0653">Protein transport</keyword>
<dbReference type="Gene3D" id="1.10.246.140">
    <property type="match status" value="1"/>
</dbReference>
<dbReference type="GO" id="GO:0000124">
    <property type="term" value="C:SAGA complex"/>
    <property type="evidence" value="ECO:0007669"/>
    <property type="project" value="UniProtKB-UniRule"/>
</dbReference>
<dbReference type="InterPro" id="IPR038212">
    <property type="entry name" value="TF_EnY2_sf"/>
</dbReference>
<sequence>MVGELHQQITASRREDPLRPALLQSSGREQEDMRTTEVDVDALYSKVQKRLVESGEWDRICLLLSYKLNNAGWVDDVRNQSKEHARAMEPLSLRQLIEHVGPRARAAIPESVRADIMTAIRKFLDEQFES</sequence>
<dbReference type="Proteomes" id="UP000298061">
    <property type="component" value="Unassembled WGS sequence"/>
</dbReference>
<keyword evidence="1" id="KW-0010">Activator</keyword>
<dbReference type="GO" id="GO:0006368">
    <property type="term" value="P:transcription elongation by RNA polymerase II"/>
    <property type="evidence" value="ECO:0007669"/>
    <property type="project" value="UniProtKB-UniRule"/>
</dbReference>
<name>A0A4Y9ZJX2_9AGAM</name>
<dbReference type="GO" id="GO:0071819">
    <property type="term" value="C:DUBm complex"/>
    <property type="evidence" value="ECO:0007669"/>
    <property type="project" value="UniProtKB-UniRule"/>
</dbReference>
<comment type="subunit">
    <text evidence="1">Component of the nuclear pore complex (NPC)-associated TREX-2 complex (transcription and export complex 2), composed of at least SUS1, SAC3, THP1, SEM1, and CDC31. TREX-2 contains 2 SUS1 chains. The TREX-2 complex interacts with the nucleoporin NUP1. Component of the 1.8 MDa SAGA transcription coactivator-HAT complex. SAGA is built of 5 distinct domains with specialized functions. Within the SAGA complex, SUS1, SGF11, SGF73 and UBP8 form an additional subcomplex of SAGA called the DUB module (deubiquitination module). Interacts directly with THP1, SAC3, SGF11, and with the RNA polymerase II.</text>
</comment>
<keyword evidence="1" id="KW-0804">Transcription</keyword>
<keyword evidence="1" id="KW-0539">Nucleus</keyword>
<dbReference type="EMBL" id="SFCI01002411">
    <property type="protein sequence ID" value="TFY73948.1"/>
    <property type="molecule type" value="Genomic_DNA"/>
</dbReference>
<comment type="subcellular location">
    <subcellularLocation>
        <location evidence="1">Nucleus</location>
        <location evidence="1">Nucleoplasm</location>
    </subcellularLocation>
    <subcellularLocation>
        <location evidence="1">Cytoplasm</location>
        <location evidence="1">P-body</location>
    </subcellularLocation>
</comment>
<reference evidence="3 4" key="1">
    <citation type="submission" date="2019-02" db="EMBL/GenBank/DDBJ databases">
        <title>Genome sequencing of the rare red list fungi Hericium alpestre (H. flagellum).</title>
        <authorList>
            <person name="Buettner E."/>
            <person name="Kellner H."/>
        </authorList>
    </citation>
    <scope>NUCLEOTIDE SEQUENCE [LARGE SCALE GENOMIC DNA]</scope>
    <source>
        <strain evidence="3 4">DSM 108284</strain>
    </source>
</reference>
<organism evidence="3 4">
    <name type="scientific">Hericium alpestre</name>
    <dbReference type="NCBI Taxonomy" id="135208"/>
    <lineage>
        <taxon>Eukaryota</taxon>
        <taxon>Fungi</taxon>
        <taxon>Dikarya</taxon>
        <taxon>Basidiomycota</taxon>
        <taxon>Agaricomycotina</taxon>
        <taxon>Agaricomycetes</taxon>
        <taxon>Russulales</taxon>
        <taxon>Hericiaceae</taxon>
        <taxon>Hericium</taxon>
    </lineage>
</organism>
<dbReference type="GO" id="GO:0015031">
    <property type="term" value="P:protein transport"/>
    <property type="evidence" value="ECO:0007669"/>
    <property type="project" value="UniProtKB-KW"/>
</dbReference>
<dbReference type="GO" id="GO:0000932">
    <property type="term" value="C:P-body"/>
    <property type="evidence" value="ECO:0007669"/>
    <property type="project" value="UniProtKB-SubCell"/>
</dbReference>
<dbReference type="PANTHER" id="PTHR12514">
    <property type="entry name" value="ENHANCER OF YELLOW 2 TRANSCRIPTION FACTOR"/>
    <property type="match status" value="1"/>
</dbReference>
<dbReference type="GO" id="GO:0005643">
    <property type="term" value="C:nuclear pore"/>
    <property type="evidence" value="ECO:0007669"/>
    <property type="project" value="UniProtKB-UniRule"/>
</dbReference>
<dbReference type="GO" id="GO:0003713">
    <property type="term" value="F:transcription coactivator activity"/>
    <property type="evidence" value="ECO:0007669"/>
    <property type="project" value="UniProtKB-UniRule"/>
</dbReference>
<dbReference type="STRING" id="135208.A0A4Y9ZJX2"/>
<dbReference type="InterPro" id="IPR018783">
    <property type="entry name" value="TF_ENY2"/>
</dbReference>
<protein>
    <recommendedName>
        <fullName evidence="1">Transcription and mRNA export factor SUS1</fullName>
    </recommendedName>
</protein>
<dbReference type="HAMAP" id="MF_03046">
    <property type="entry name" value="ENY2_Sus1"/>
    <property type="match status" value="1"/>
</dbReference>
<keyword evidence="1" id="KW-0805">Transcription regulation</keyword>
<evidence type="ECO:0000313" key="4">
    <source>
        <dbReference type="Proteomes" id="UP000298061"/>
    </source>
</evidence>
<keyword evidence="1" id="KW-0963">Cytoplasm</keyword>
<comment type="caution">
    <text evidence="3">The sequence shown here is derived from an EMBL/GenBank/DDBJ whole genome shotgun (WGS) entry which is preliminary data.</text>
</comment>
<keyword evidence="1" id="KW-0156">Chromatin regulator</keyword>
<keyword evidence="4" id="KW-1185">Reference proteome</keyword>
<dbReference type="GO" id="GO:0006325">
    <property type="term" value="P:chromatin organization"/>
    <property type="evidence" value="ECO:0007669"/>
    <property type="project" value="UniProtKB-KW"/>
</dbReference>
<gene>
    <name evidence="1" type="primary">SUS1</name>
    <name evidence="3" type="ORF">EWM64_g10064</name>
</gene>
<dbReference type="AlphaFoldDB" id="A0A4Y9ZJX2"/>
<keyword evidence="1" id="KW-0811">Translocation</keyword>
<accession>A0A4Y9ZJX2</accession>
<keyword evidence="1" id="KW-0509">mRNA transport</keyword>
<keyword evidence="1" id="KW-0813">Transport</keyword>
<comment type="similarity">
    <text evidence="1">Belongs to the ENY2 family.</text>
</comment>
<comment type="function">
    <text evidence="1">Involved in mRNA export coupled transcription activation by association with both the TREX-2 and the SAGA complexes. At the promoters, SAGA is required for recruitment of the basal transcription machinery. It influences RNA polymerase II transcriptional activity through different activities such as TBP interaction and promoter selectivity, interaction with transcription activators, and chromatin modification through histone acetylation and deubiquitination. Within the SAGA complex, participates to a subcomplex required for deubiquitination of H2B and for the maintenance of steady-state H3 methylation levels. The TREX-2 complex functions in docking export-competent ribonucleoprotein particles (mRNPs) to the nuclear entrance of the nuclear pore complex (nuclear basket). TREX-2 participates in mRNA export and accurate chromatin positioning in the nucleus by tethering genes to the nuclear periphery. May also be involved in cytoplasmic mRNA decay by interaction with components of P-bodies.</text>
</comment>
<dbReference type="GO" id="GO:0005654">
    <property type="term" value="C:nucleoplasm"/>
    <property type="evidence" value="ECO:0007669"/>
    <property type="project" value="UniProtKB-SubCell"/>
</dbReference>
<evidence type="ECO:0000313" key="3">
    <source>
        <dbReference type="EMBL" id="TFY73948.1"/>
    </source>
</evidence>
<evidence type="ECO:0000256" key="1">
    <source>
        <dbReference type="HAMAP-Rule" id="MF_03046"/>
    </source>
</evidence>
<dbReference type="Pfam" id="PF10163">
    <property type="entry name" value="EnY2"/>
    <property type="match status" value="1"/>
</dbReference>
<evidence type="ECO:0000256" key="2">
    <source>
        <dbReference type="SAM" id="MobiDB-lite"/>
    </source>
</evidence>
<dbReference type="GO" id="GO:0006406">
    <property type="term" value="P:mRNA export from nucleus"/>
    <property type="evidence" value="ECO:0007669"/>
    <property type="project" value="UniProtKB-UniRule"/>
</dbReference>
<feature type="region of interest" description="Disordered" evidence="2">
    <location>
        <begin position="1"/>
        <end position="35"/>
    </location>
</feature>
<dbReference type="GO" id="GO:0070390">
    <property type="term" value="C:transcription export complex 2"/>
    <property type="evidence" value="ECO:0007669"/>
    <property type="project" value="UniProtKB-UniRule"/>
</dbReference>